<protein>
    <submittedName>
        <fullName evidence="1">Uncharacterized protein</fullName>
    </submittedName>
</protein>
<dbReference type="AlphaFoldDB" id="X1KVA8"/>
<gene>
    <name evidence="1" type="ORF">S06H3_00716</name>
</gene>
<accession>X1KVA8</accession>
<sequence>MSAQEVLDFIESVMEEEGLRGNQQIETLLIAIEGDEGEDNPHDDDDDGGS</sequence>
<name>X1KVA8_9ZZZZ</name>
<evidence type="ECO:0000313" key="1">
    <source>
        <dbReference type="EMBL" id="GAH94094.1"/>
    </source>
</evidence>
<organism evidence="1">
    <name type="scientific">marine sediment metagenome</name>
    <dbReference type="NCBI Taxonomy" id="412755"/>
    <lineage>
        <taxon>unclassified sequences</taxon>
        <taxon>metagenomes</taxon>
        <taxon>ecological metagenomes</taxon>
    </lineage>
</organism>
<dbReference type="EMBL" id="BARV01000145">
    <property type="protein sequence ID" value="GAH94094.1"/>
    <property type="molecule type" value="Genomic_DNA"/>
</dbReference>
<reference evidence="1" key="1">
    <citation type="journal article" date="2014" name="Front. Microbiol.">
        <title>High frequency of phylogenetically diverse reductive dehalogenase-homologous genes in deep subseafloor sedimentary metagenomes.</title>
        <authorList>
            <person name="Kawai M."/>
            <person name="Futagami T."/>
            <person name="Toyoda A."/>
            <person name="Takaki Y."/>
            <person name="Nishi S."/>
            <person name="Hori S."/>
            <person name="Arai W."/>
            <person name="Tsubouchi T."/>
            <person name="Morono Y."/>
            <person name="Uchiyama I."/>
            <person name="Ito T."/>
            <person name="Fujiyama A."/>
            <person name="Inagaki F."/>
            <person name="Takami H."/>
        </authorList>
    </citation>
    <scope>NUCLEOTIDE SEQUENCE</scope>
    <source>
        <strain evidence="1">Expedition CK06-06</strain>
    </source>
</reference>
<comment type="caution">
    <text evidence="1">The sequence shown here is derived from an EMBL/GenBank/DDBJ whole genome shotgun (WGS) entry which is preliminary data.</text>
</comment>
<proteinExistence type="predicted"/>